<dbReference type="OrthoDB" id="9802795at2"/>
<comment type="caution">
    <text evidence="2">The sequence shown here is derived from an EMBL/GenBank/DDBJ whole genome shotgun (WGS) entry which is preliminary data.</text>
</comment>
<proteinExistence type="predicted"/>
<dbReference type="Pfam" id="PF02601">
    <property type="entry name" value="Exonuc_VII_L"/>
    <property type="match status" value="1"/>
</dbReference>
<evidence type="ECO:0000313" key="3">
    <source>
        <dbReference type="Proteomes" id="UP000316706"/>
    </source>
</evidence>
<keyword evidence="2" id="KW-0378">Hydrolase</keyword>
<evidence type="ECO:0000259" key="1">
    <source>
        <dbReference type="Pfam" id="PF02601"/>
    </source>
</evidence>
<dbReference type="InterPro" id="IPR020579">
    <property type="entry name" value="Exonuc_VII_lsu_C"/>
</dbReference>
<dbReference type="EMBL" id="VFPO01000001">
    <property type="protein sequence ID" value="TQM71157.1"/>
    <property type="molecule type" value="Genomic_DNA"/>
</dbReference>
<dbReference type="AlphaFoldDB" id="A0A543IKQ6"/>
<name>A0A543IKQ6_9ACTN</name>
<keyword evidence="2" id="KW-0540">Nuclease</keyword>
<dbReference type="GO" id="GO:0008855">
    <property type="term" value="F:exodeoxyribonuclease VII activity"/>
    <property type="evidence" value="ECO:0007669"/>
    <property type="project" value="InterPro"/>
</dbReference>
<evidence type="ECO:0000313" key="2">
    <source>
        <dbReference type="EMBL" id="TQM71157.1"/>
    </source>
</evidence>
<accession>A0A543IKQ6</accession>
<dbReference type="Proteomes" id="UP000316706">
    <property type="component" value="Unassembled WGS sequence"/>
</dbReference>
<gene>
    <name evidence="2" type="ORF">FHX41_4909</name>
</gene>
<keyword evidence="3" id="KW-1185">Reference proteome</keyword>
<sequence length="348" mass="38573">MERVRTEHPESPTSCRAGVEHCCSEANRAGAGPAATHWRLHHASVEQSWMDPGMFCLAWDLTSETPPSWVVRVDGHIATLQPGPFGEWWDAHLVDAAAGAPPRTVTFFEKPQVPSLPLVQTIIGTYEDGRLHAAIQKRADPLFQETEFSKRWPIPDLEKPLMVLTASKGSAGWRDLGHLHEVATLDHRYAIRSEEAGTARRLIYFMGEAAKNPREWGGILITRGGGNHPAGQWPVRSWQAPLNDPDVLEAIANVQAQGLAVITGVGHERDVTKADRMADYAWPTPSRAGAALANLARYMEDARRAPAEGLPIALYNQGRMARRELDDAWARWHGHENLPWAWMDDPAA</sequence>
<organism evidence="2 3">
    <name type="scientific">Actinomadura hallensis</name>
    <dbReference type="NCBI Taxonomy" id="337895"/>
    <lineage>
        <taxon>Bacteria</taxon>
        <taxon>Bacillati</taxon>
        <taxon>Actinomycetota</taxon>
        <taxon>Actinomycetes</taxon>
        <taxon>Streptosporangiales</taxon>
        <taxon>Thermomonosporaceae</taxon>
        <taxon>Actinomadura</taxon>
    </lineage>
</organism>
<reference evidence="2 3" key="1">
    <citation type="submission" date="2019-06" db="EMBL/GenBank/DDBJ databases">
        <title>Sequencing the genomes of 1000 actinobacteria strains.</title>
        <authorList>
            <person name="Klenk H.-P."/>
        </authorList>
    </citation>
    <scope>NUCLEOTIDE SEQUENCE [LARGE SCALE GENOMIC DNA]</scope>
    <source>
        <strain evidence="2 3">DSM 45043</strain>
    </source>
</reference>
<protein>
    <submittedName>
        <fullName evidence="2">Exonuclease VII large subunit</fullName>
    </submittedName>
</protein>
<feature type="domain" description="Exonuclease VII large subunit C-terminal" evidence="1">
    <location>
        <begin position="153"/>
        <end position="326"/>
    </location>
</feature>
<keyword evidence="2" id="KW-0269">Exonuclease</keyword>